<feature type="transmembrane region" description="Helical" evidence="1">
    <location>
        <begin position="37"/>
        <end position="57"/>
    </location>
</feature>
<dbReference type="EMBL" id="BART01034104">
    <property type="protein sequence ID" value="GAH14552.1"/>
    <property type="molecule type" value="Genomic_DNA"/>
</dbReference>
<organism evidence="2">
    <name type="scientific">marine sediment metagenome</name>
    <dbReference type="NCBI Taxonomy" id="412755"/>
    <lineage>
        <taxon>unclassified sequences</taxon>
        <taxon>metagenomes</taxon>
        <taxon>ecological metagenomes</taxon>
    </lineage>
</organism>
<reference evidence="2" key="1">
    <citation type="journal article" date="2014" name="Front. Microbiol.">
        <title>High frequency of phylogenetically diverse reductive dehalogenase-homologous genes in deep subseafloor sedimentary metagenomes.</title>
        <authorList>
            <person name="Kawai M."/>
            <person name="Futagami T."/>
            <person name="Toyoda A."/>
            <person name="Takaki Y."/>
            <person name="Nishi S."/>
            <person name="Hori S."/>
            <person name="Arai W."/>
            <person name="Tsubouchi T."/>
            <person name="Morono Y."/>
            <person name="Uchiyama I."/>
            <person name="Ito T."/>
            <person name="Fujiyama A."/>
            <person name="Inagaki F."/>
            <person name="Takami H."/>
        </authorList>
    </citation>
    <scope>NUCLEOTIDE SEQUENCE</scope>
    <source>
        <strain evidence="2">Expedition CK06-06</strain>
    </source>
</reference>
<feature type="transmembrane region" description="Helical" evidence="1">
    <location>
        <begin position="63"/>
        <end position="84"/>
    </location>
</feature>
<sequence>MDAVQFEIIITLLTFIFFFTVGYFTDNKTDEGSVVKSSGFILMFSGFVFLYLEYILIANSIMNIYYVVSLMSVFGLYFIILGIYKAFYSK</sequence>
<proteinExistence type="predicted"/>
<evidence type="ECO:0000256" key="1">
    <source>
        <dbReference type="SAM" id="Phobius"/>
    </source>
</evidence>
<keyword evidence="1" id="KW-0812">Transmembrane</keyword>
<comment type="caution">
    <text evidence="2">The sequence shown here is derived from an EMBL/GenBank/DDBJ whole genome shotgun (WGS) entry which is preliminary data.</text>
</comment>
<dbReference type="AlphaFoldDB" id="X1D306"/>
<gene>
    <name evidence="2" type="ORF">S01H4_58394</name>
</gene>
<feature type="transmembrane region" description="Helical" evidence="1">
    <location>
        <begin position="6"/>
        <end position="25"/>
    </location>
</feature>
<accession>X1D306</accession>
<keyword evidence="1" id="KW-0472">Membrane</keyword>
<evidence type="ECO:0000313" key="2">
    <source>
        <dbReference type="EMBL" id="GAH14552.1"/>
    </source>
</evidence>
<protein>
    <submittedName>
        <fullName evidence="2">Uncharacterized protein</fullName>
    </submittedName>
</protein>
<name>X1D306_9ZZZZ</name>
<keyword evidence="1" id="KW-1133">Transmembrane helix</keyword>